<feature type="transmembrane region" description="Helical" evidence="7">
    <location>
        <begin position="307"/>
        <end position="326"/>
    </location>
</feature>
<keyword evidence="5" id="KW-0443">Lipid metabolism</keyword>
<dbReference type="AlphaFoldDB" id="A0AAE3H3S3"/>
<name>A0AAE3H3S3_9BACT</name>
<evidence type="ECO:0000313" key="9">
    <source>
        <dbReference type="EMBL" id="MCP9762375.1"/>
    </source>
</evidence>
<keyword evidence="3 7" id="KW-1133">Transmembrane helix</keyword>
<keyword evidence="2 7" id="KW-0812">Transmembrane</keyword>
<protein>
    <submittedName>
        <fullName evidence="9">Sterol desaturase family protein</fullName>
    </submittedName>
</protein>
<feature type="transmembrane region" description="Helical" evidence="7">
    <location>
        <begin position="80"/>
        <end position="97"/>
    </location>
</feature>
<proteinExistence type="predicted"/>
<feature type="transmembrane region" description="Helical" evidence="7">
    <location>
        <begin position="153"/>
        <end position="173"/>
    </location>
</feature>
<feature type="transmembrane region" description="Helical" evidence="7">
    <location>
        <begin position="357"/>
        <end position="376"/>
    </location>
</feature>
<dbReference type="GO" id="GO:0050479">
    <property type="term" value="F:glyceryl-ether monooxygenase activity"/>
    <property type="evidence" value="ECO:0007669"/>
    <property type="project" value="TreeGrafter"/>
</dbReference>
<dbReference type="GO" id="GO:0008610">
    <property type="term" value="P:lipid biosynthetic process"/>
    <property type="evidence" value="ECO:0007669"/>
    <property type="project" value="InterPro"/>
</dbReference>
<accession>A0AAE3H3S3</accession>
<evidence type="ECO:0000256" key="1">
    <source>
        <dbReference type="ARBA" id="ARBA00004127"/>
    </source>
</evidence>
<evidence type="ECO:0000256" key="5">
    <source>
        <dbReference type="ARBA" id="ARBA00023098"/>
    </source>
</evidence>
<dbReference type="Pfam" id="PF04116">
    <property type="entry name" value="FA_hydroxylase"/>
    <property type="match status" value="1"/>
</dbReference>
<dbReference type="GO" id="GO:0005506">
    <property type="term" value="F:iron ion binding"/>
    <property type="evidence" value="ECO:0007669"/>
    <property type="project" value="InterPro"/>
</dbReference>
<evidence type="ECO:0000313" key="10">
    <source>
        <dbReference type="Proteomes" id="UP001204144"/>
    </source>
</evidence>
<dbReference type="GO" id="GO:0012505">
    <property type="term" value="C:endomembrane system"/>
    <property type="evidence" value="ECO:0007669"/>
    <property type="project" value="UniProtKB-SubCell"/>
</dbReference>
<feature type="transmembrane region" description="Helical" evidence="7">
    <location>
        <begin position="388"/>
        <end position="409"/>
    </location>
</feature>
<evidence type="ECO:0000256" key="2">
    <source>
        <dbReference type="ARBA" id="ARBA00022692"/>
    </source>
</evidence>
<dbReference type="RefSeq" id="WP_255036139.1">
    <property type="nucleotide sequence ID" value="NZ_RJUF01000009.1"/>
</dbReference>
<dbReference type="InterPro" id="IPR051689">
    <property type="entry name" value="Sterol_desaturase/TMEM195"/>
</dbReference>
<evidence type="ECO:0000259" key="8">
    <source>
        <dbReference type="Pfam" id="PF04116"/>
    </source>
</evidence>
<keyword evidence="10" id="KW-1185">Reference proteome</keyword>
<evidence type="ECO:0000256" key="3">
    <source>
        <dbReference type="ARBA" id="ARBA00022989"/>
    </source>
</evidence>
<feature type="transmembrane region" description="Helical" evidence="7">
    <location>
        <begin position="130"/>
        <end position="147"/>
    </location>
</feature>
<dbReference type="GO" id="GO:0006643">
    <property type="term" value="P:membrane lipid metabolic process"/>
    <property type="evidence" value="ECO:0007669"/>
    <property type="project" value="TreeGrafter"/>
</dbReference>
<feature type="transmembrane region" description="Helical" evidence="7">
    <location>
        <begin position="332"/>
        <end position="350"/>
    </location>
</feature>
<gene>
    <name evidence="9" type="ORF">EGI31_05375</name>
</gene>
<feature type="domain" description="Fatty acid hydroxylase" evidence="8">
    <location>
        <begin position="84"/>
        <end position="217"/>
    </location>
</feature>
<comment type="subcellular location">
    <subcellularLocation>
        <location evidence="1">Endomembrane system</location>
        <topology evidence="1">Multi-pass membrane protein</topology>
    </subcellularLocation>
</comment>
<reference evidence="9 10" key="1">
    <citation type="submission" date="2018-11" db="EMBL/GenBank/DDBJ databases">
        <title>Novel bacteria species description.</title>
        <authorList>
            <person name="Han J.-H."/>
        </authorList>
    </citation>
    <scope>NUCLEOTIDE SEQUENCE [LARGE SCALE GENOMIC DNA]</scope>
    <source>
        <strain evidence="9 10">KCTC23259</strain>
    </source>
</reference>
<dbReference type="Proteomes" id="UP001204144">
    <property type="component" value="Unassembled WGS sequence"/>
</dbReference>
<comment type="caution">
    <text evidence="9">The sequence shown here is derived from an EMBL/GenBank/DDBJ whole genome shotgun (WGS) entry which is preliminary data.</text>
</comment>
<evidence type="ECO:0000256" key="7">
    <source>
        <dbReference type="SAM" id="Phobius"/>
    </source>
</evidence>
<evidence type="ECO:0000256" key="6">
    <source>
        <dbReference type="ARBA" id="ARBA00023136"/>
    </source>
</evidence>
<dbReference type="InterPro" id="IPR006694">
    <property type="entry name" value="Fatty_acid_hydroxylase"/>
</dbReference>
<keyword evidence="4" id="KW-0560">Oxidoreductase</keyword>
<dbReference type="EMBL" id="RJUF01000009">
    <property type="protein sequence ID" value="MCP9762375.1"/>
    <property type="molecule type" value="Genomic_DNA"/>
</dbReference>
<dbReference type="PANTHER" id="PTHR21624">
    <property type="entry name" value="STEROL DESATURASE-RELATED PROTEIN"/>
    <property type="match status" value="1"/>
</dbReference>
<organism evidence="9 10">
    <name type="scientific">Lacihabitans soyangensis</name>
    <dbReference type="NCBI Taxonomy" id="869394"/>
    <lineage>
        <taxon>Bacteria</taxon>
        <taxon>Pseudomonadati</taxon>
        <taxon>Bacteroidota</taxon>
        <taxon>Cytophagia</taxon>
        <taxon>Cytophagales</taxon>
        <taxon>Leadbetterellaceae</taxon>
        <taxon>Lacihabitans</taxon>
    </lineage>
</organism>
<sequence>METYAKILLIASPIFLFLVMAEKLYGYLRFKHEFRTMDTISSLSSGYTNTLKDVLGLSITIISYKWFYEHLAVFDIKSTVWVYIIAFIALDFSGYWVHRLAHEVNFFWNKHAIHHSSEEFNLACALRQSISTFVNIFTFFLIPAAIFGVKPEVIGVVAPIHLFAQFWYHTVYIDRMGFLEKIIVTPSHHRVHHALNPEYLDKNHGQIFIIWDKLFGTFQEELPNLKPVYGITRPMATWNPIKINFKHLWLLILDAWRADSWKDKVRIWFMPTGWRPEGFEEKYPVDKITNPYNFQKYTTEFSLGARTWIWVQFFITLGFLSIMFYYFGNLSLSQLMLYGLMIFLNIYAYTEFMDKNPGFLFFELVKNLYGIGVIAFRDLWNPLFEQLAILKPMFLAYFIVSTLVSVYYFRSKEVFDLKTKIA</sequence>
<keyword evidence="6 7" id="KW-0472">Membrane</keyword>
<evidence type="ECO:0000256" key="4">
    <source>
        <dbReference type="ARBA" id="ARBA00023002"/>
    </source>
</evidence>
<dbReference type="PANTHER" id="PTHR21624:SF1">
    <property type="entry name" value="ALKYLGLYCEROL MONOOXYGENASE"/>
    <property type="match status" value="1"/>
</dbReference>
<dbReference type="GO" id="GO:0016020">
    <property type="term" value="C:membrane"/>
    <property type="evidence" value="ECO:0007669"/>
    <property type="project" value="GOC"/>
</dbReference>